<evidence type="ECO:0000259" key="13">
    <source>
        <dbReference type="PROSITE" id="PS50076"/>
    </source>
</evidence>
<evidence type="ECO:0000256" key="5">
    <source>
        <dbReference type="ARBA" id="ARBA00022771"/>
    </source>
</evidence>
<proteinExistence type="inferred from homology"/>
<dbReference type="CDD" id="cd06257">
    <property type="entry name" value="DnaJ"/>
    <property type="match status" value="1"/>
</dbReference>
<keyword evidence="2 11" id="KW-0235">DNA replication</keyword>
<evidence type="ECO:0000313" key="16">
    <source>
        <dbReference type="Proteomes" id="UP000501240"/>
    </source>
</evidence>
<dbReference type="NCBIfam" id="TIGR02349">
    <property type="entry name" value="DnaJ_bact"/>
    <property type="match status" value="1"/>
</dbReference>
<comment type="subcellular location">
    <subcellularLocation>
        <location evidence="11">Cytoplasm</location>
    </subcellularLocation>
</comment>
<dbReference type="FunFam" id="2.60.260.20:FF:000005">
    <property type="entry name" value="Chaperone protein dnaJ 1, mitochondrial"/>
    <property type="match status" value="1"/>
</dbReference>
<dbReference type="PROSITE" id="PS51188">
    <property type="entry name" value="ZF_CR"/>
    <property type="match status" value="1"/>
</dbReference>
<evidence type="ECO:0000256" key="1">
    <source>
        <dbReference type="ARBA" id="ARBA00022490"/>
    </source>
</evidence>
<dbReference type="PROSITE" id="PS00636">
    <property type="entry name" value="DNAJ_1"/>
    <property type="match status" value="1"/>
</dbReference>
<comment type="similarity">
    <text evidence="9 11">Belongs to the DnaJ family.</text>
</comment>
<feature type="domain" description="CR-type" evidence="14">
    <location>
        <begin position="131"/>
        <end position="213"/>
    </location>
</feature>
<comment type="subunit">
    <text evidence="11">Homodimer.</text>
</comment>
<dbReference type="Gene3D" id="2.10.230.10">
    <property type="entry name" value="Heat shock protein DnaJ, cysteine-rich domain"/>
    <property type="match status" value="1"/>
</dbReference>
<evidence type="ECO:0000256" key="3">
    <source>
        <dbReference type="ARBA" id="ARBA00022723"/>
    </source>
</evidence>
<dbReference type="GO" id="GO:0006260">
    <property type="term" value="P:DNA replication"/>
    <property type="evidence" value="ECO:0007669"/>
    <property type="project" value="UniProtKB-KW"/>
</dbReference>
<reference evidence="15 16" key="1">
    <citation type="submission" date="2020-05" db="EMBL/GenBank/DDBJ databases">
        <title>Actinomadura verrucosospora NRRL-B18236 (PFL_A860) Genome sequencing and assembly.</title>
        <authorList>
            <person name="Samborskyy M."/>
        </authorList>
    </citation>
    <scope>NUCLEOTIDE SEQUENCE [LARGE SCALE GENOMIC DNA]</scope>
    <source>
        <strain evidence="15 16">NRRL:B18236</strain>
    </source>
</reference>
<feature type="binding site" evidence="11">
    <location>
        <position position="204"/>
    </location>
    <ligand>
        <name>Zn(2+)</name>
        <dbReference type="ChEBI" id="CHEBI:29105"/>
        <label>1</label>
    </ligand>
</feature>
<keyword evidence="3 11" id="KW-0479">Metal-binding</keyword>
<dbReference type="NCBIfam" id="NF010871">
    <property type="entry name" value="PRK14278.1"/>
    <property type="match status" value="1"/>
</dbReference>
<dbReference type="GO" id="GO:0005524">
    <property type="term" value="F:ATP binding"/>
    <property type="evidence" value="ECO:0007669"/>
    <property type="project" value="InterPro"/>
</dbReference>
<keyword evidence="8 11" id="KW-0143">Chaperone</keyword>
<dbReference type="GO" id="GO:0008270">
    <property type="term" value="F:zinc ion binding"/>
    <property type="evidence" value="ECO:0007669"/>
    <property type="project" value="UniProtKB-UniRule"/>
</dbReference>
<protein>
    <recommendedName>
        <fullName evidence="10 11">Chaperone protein DnaJ</fullName>
    </recommendedName>
</protein>
<dbReference type="GO" id="GO:0009408">
    <property type="term" value="P:response to heat"/>
    <property type="evidence" value="ECO:0007669"/>
    <property type="project" value="InterPro"/>
</dbReference>
<dbReference type="Proteomes" id="UP000501240">
    <property type="component" value="Chromosome"/>
</dbReference>
<dbReference type="SUPFAM" id="SSF46565">
    <property type="entry name" value="Chaperone J-domain"/>
    <property type="match status" value="1"/>
</dbReference>
<dbReference type="HAMAP" id="MF_01152">
    <property type="entry name" value="DnaJ"/>
    <property type="match status" value="1"/>
</dbReference>
<dbReference type="InterPro" id="IPR018253">
    <property type="entry name" value="DnaJ_domain_CS"/>
</dbReference>
<feature type="repeat" description="CXXCXGXG motif" evidence="11">
    <location>
        <begin position="201"/>
        <end position="208"/>
    </location>
</feature>
<feature type="repeat" description="CXXCXGXG motif" evidence="11">
    <location>
        <begin position="187"/>
        <end position="194"/>
    </location>
</feature>
<dbReference type="SUPFAM" id="SSF49493">
    <property type="entry name" value="HSP40/DnaJ peptide-binding domain"/>
    <property type="match status" value="2"/>
</dbReference>
<dbReference type="GO" id="GO:0005737">
    <property type="term" value="C:cytoplasm"/>
    <property type="evidence" value="ECO:0007669"/>
    <property type="project" value="UniProtKB-SubCell"/>
</dbReference>
<dbReference type="PROSITE" id="PS50076">
    <property type="entry name" value="DNAJ_2"/>
    <property type="match status" value="1"/>
</dbReference>
<dbReference type="CDD" id="cd10719">
    <property type="entry name" value="DnaJ_zf"/>
    <property type="match status" value="1"/>
</dbReference>
<accession>A0A7D3VY02</accession>
<keyword evidence="7 11" id="KW-0346">Stress response</keyword>
<evidence type="ECO:0000256" key="11">
    <source>
        <dbReference type="HAMAP-Rule" id="MF_01152"/>
    </source>
</evidence>
<dbReference type="InterPro" id="IPR012724">
    <property type="entry name" value="DnaJ"/>
</dbReference>
<evidence type="ECO:0000256" key="4">
    <source>
        <dbReference type="ARBA" id="ARBA00022737"/>
    </source>
</evidence>
<dbReference type="Gene3D" id="1.10.287.110">
    <property type="entry name" value="DnaJ domain"/>
    <property type="match status" value="1"/>
</dbReference>
<evidence type="ECO:0000256" key="8">
    <source>
        <dbReference type="ARBA" id="ARBA00023186"/>
    </source>
</evidence>
<feature type="binding site" evidence="11">
    <location>
        <position position="147"/>
    </location>
    <ligand>
        <name>Zn(2+)</name>
        <dbReference type="ChEBI" id="CHEBI:29105"/>
        <label>1</label>
    </ligand>
</feature>
<keyword evidence="1 11" id="KW-0963">Cytoplasm</keyword>
<dbReference type="InterPro" id="IPR008971">
    <property type="entry name" value="HSP40/DnaJ_pept-bd"/>
</dbReference>
<dbReference type="PANTHER" id="PTHR43096">
    <property type="entry name" value="DNAJ HOMOLOG 1, MITOCHONDRIAL-RELATED"/>
    <property type="match status" value="1"/>
</dbReference>
<dbReference type="InterPro" id="IPR036869">
    <property type="entry name" value="J_dom_sf"/>
</dbReference>
<feature type="repeat" description="CXXCXGXG motif" evidence="11">
    <location>
        <begin position="161"/>
        <end position="168"/>
    </location>
</feature>
<dbReference type="PANTHER" id="PTHR43096:SF48">
    <property type="entry name" value="CHAPERONE PROTEIN DNAJ"/>
    <property type="match status" value="1"/>
</dbReference>
<dbReference type="PRINTS" id="PR00625">
    <property type="entry name" value="JDOMAIN"/>
</dbReference>
<dbReference type="Gene3D" id="2.60.260.20">
    <property type="entry name" value="Urease metallochaperone UreE, N-terminal domain"/>
    <property type="match status" value="2"/>
</dbReference>
<dbReference type="SMART" id="SM00271">
    <property type="entry name" value="DnaJ"/>
    <property type="match status" value="1"/>
</dbReference>
<feature type="binding site" evidence="11">
    <location>
        <position position="190"/>
    </location>
    <ligand>
        <name>Zn(2+)</name>
        <dbReference type="ChEBI" id="CHEBI:29105"/>
        <label>2</label>
    </ligand>
</feature>
<gene>
    <name evidence="11" type="primary">dnaJ</name>
    <name evidence="15" type="ORF">ACTIVE_7906</name>
</gene>
<comment type="cofactor">
    <cofactor evidence="11">
        <name>Zn(2+)</name>
        <dbReference type="ChEBI" id="CHEBI:29105"/>
    </cofactor>
    <text evidence="11">Binds 2 Zn(2+) ions per monomer.</text>
</comment>
<feature type="binding site" evidence="11">
    <location>
        <position position="187"/>
    </location>
    <ligand>
        <name>Zn(2+)</name>
        <dbReference type="ChEBI" id="CHEBI:29105"/>
        <label>2</label>
    </ligand>
</feature>
<dbReference type="NCBIfam" id="NF008035">
    <property type="entry name" value="PRK10767.1"/>
    <property type="match status" value="1"/>
</dbReference>
<dbReference type="Pfam" id="PF00226">
    <property type="entry name" value="DnaJ"/>
    <property type="match status" value="1"/>
</dbReference>
<feature type="domain" description="J" evidence="13">
    <location>
        <begin position="4"/>
        <end position="68"/>
    </location>
</feature>
<dbReference type="EMBL" id="CP053892">
    <property type="protein sequence ID" value="QKG26253.1"/>
    <property type="molecule type" value="Genomic_DNA"/>
</dbReference>
<comment type="domain">
    <text evidence="11">The J domain is necessary and sufficient to stimulate DnaK ATPase activity. Zinc center 1 plays an important role in the autonomous, DnaK-independent chaperone activity of DnaJ. Zinc center 2 is essential for interaction with DnaK and for DnaJ activity.</text>
</comment>
<dbReference type="Pfam" id="PF01556">
    <property type="entry name" value="DnaJ_C"/>
    <property type="match status" value="1"/>
</dbReference>
<sequence>MANDYYATLGVRRDASADEVKKAYRRLARELHPDVNPDPETQEKFKEITQAYEVLSDPKKREMYDLGADPFAPGGGAGAGAGGFGGAGFPFSDIMDAFFGTATSRGPRSRARRGRNATLRVELDLAETAFGTTRELSIDTAVACTTCEGSGCAPGTHPETCETCHGRGEVQQVQRSFLGQVMTARPCPACGGFGSVIRHPCTECSGDGRVRTRRTVKVKIPAGVENGIHIQLAGEGEVGPGGGPPGDLFLEIAEKPHPIFEREGDDLHCTVEIPMTAAALGTSVTIETLDAAEEVDIKPGTQSGQVITLYNRGVRHLNESGRGDLMIHVNVETPNRLDEEQEELLRRLAALRGEERPPGKFAPGQRGMFSRLRDVFNQH</sequence>
<feature type="zinc finger region" description="CR-type" evidence="12">
    <location>
        <begin position="131"/>
        <end position="213"/>
    </location>
</feature>
<feature type="binding site" evidence="11">
    <location>
        <position position="161"/>
    </location>
    <ligand>
        <name>Zn(2+)</name>
        <dbReference type="ChEBI" id="CHEBI:29105"/>
        <label>2</label>
    </ligand>
</feature>
<dbReference type="GO" id="GO:0031072">
    <property type="term" value="F:heat shock protein binding"/>
    <property type="evidence" value="ECO:0007669"/>
    <property type="project" value="InterPro"/>
</dbReference>
<dbReference type="Pfam" id="PF00684">
    <property type="entry name" value="DnaJ_CXXCXGXG"/>
    <property type="match status" value="1"/>
</dbReference>
<evidence type="ECO:0000256" key="9">
    <source>
        <dbReference type="ARBA" id="ARBA00061004"/>
    </source>
</evidence>
<dbReference type="GO" id="GO:0042026">
    <property type="term" value="P:protein refolding"/>
    <property type="evidence" value="ECO:0007669"/>
    <property type="project" value="TreeGrafter"/>
</dbReference>
<evidence type="ECO:0000256" key="12">
    <source>
        <dbReference type="PROSITE-ProRule" id="PRU00546"/>
    </source>
</evidence>
<dbReference type="InterPro" id="IPR002939">
    <property type="entry name" value="DnaJ_C"/>
</dbReference>
<evidence type="ECO:0000256" key="2">
    <source>
        <dbReference type="ARBA" id="ARBA00022705"/>
    </source>
</evidence>
<evidence type="ECO:0000256" key="10">
    <source>
        <dbReference type="ARBA" id="ARBA00067609"/>
    </source>
</evidence>
<dbReference type="FunFam" id="2.10.230.10:FF:000002">
    <property type="entry name" value="Molecular chaperone DnaJ"/>
    <property type="match status" value="1"/>
</dbReference>
<evidence type="ECO:0000256" key="6">
    <source>
        <dbReference type="ARBA" id="ARBA00022833"/>
    </source>
</evidence>
<dbReference type="InterPro" id="IPR001623">
    <property type="entry name" value="DnaJ_domain"/>
</dbReference>
<feature type="repeat" description="CXXCXGXG motif" evidence="11">
    <location>
        <begin position="144"/>
        <end position="151"/>
    </location>
</feature>
<dbReference type="GO" id="GO:0051082">
    <property type="term" value="F:unfolded protein binding"/>
    <property type="evidence" value="ECO:0007669"/>
    <property type="project" value="UniProtKB-UniRule"/>
</dbReference>
<keyword evidence="6 11" id="KW-0862">Zinc</keyword>
<comment type="function">
    <text evidence="11">Participates actively in the response to hyperosmotic and heat shock by preventing the aggregation of stress-denatured proteins and by disaggregating proteins, also in an autonomous, DnaK-independent fashion. Unfolded proteins bind initially to DnaJ; upon interaction with the DnaJ-bound protein, DnaK hydrolyzes its bound ATP, resulting in the formation of a stable complex. GrpE releases ADP from DnaK; ATP binding to DnaK triggers the release of the substrate protein, thus completing the reaction cycle. Several rounds of ATP-dependent interactions between DnaJ, DnaK and GrpE are required for fully efficient folding. Also involved, together with DnaK and GrpE, in the DNA replication of plasmids through activation of initiation proteins.</text>
</comment>
<dbReference type="CDD" id="cd10747">
    <property type="entry name" value="DnaJ_C"/>
    <property type="match status" value="1"/>
</dbReference>
<evidence type="ECO:0000256" key="7">
    <source>
        <dbReference type="ARBA" id="ARBA00023016"/>
    </source>
</evidence>
<evidence type="ECO:0000259" key="14">
    <source>
        <dbReference type="PROSITE" id="PS51188"/>
    </source>
</evidence>
<dbReference type="InterPro" id="IPR001305">
    <property type="entry name" value="HSP_DnaJ_Cys-rich_dom"/>
</dbReference>
<dbReference type="AlphaFoldDB" id="A0A7D3VY02"/>
<keyword evidence="4 11" id="KW-0677">Repeat</keyword>
<keyword evidence="16" id="KW-1185">Reference proteome</keyword>
<organism evidence="15 16">
    <name type="scientific">Actinomadura verrucosospora</name>
    <dbReference type="NCBI Taxonomy" id="46165"/>
    <lineage>
        <taxon>Bacteria</taxon>
        <taxon>Bacillati</taxon>
        <taxon>Actinomycetota</taxon>
        <taxon>Actinomycetes</taxon>
        <taxon>Streptosporangiales</taxon>
        <taxon>Thermomonosporaceae</taxon>
        <taxon>Actinomadura</taxon>
    </lineage>
</organism>
<name>A0A7D3VY02_ACTVE</name>
<keyword evidence="5 11" id="KW-0863">Zinc-finger</keyword>
<feature type="binding site" evidence="11">
    <location>
        <position position="201"/>
    </location>
    <ligand>
        <name>Zn(2+)</name>
        <dbReference type="ChEBI" id="CHEBI:29105"/>
        <label>1</label>
    </ligand>
</feature>
<feature type="binding site" evidence="11">
    <location>
        <position position="164"/>
    </location>
    <ligand>
        <name>Zn(2+)</name>
        <dbReference type="ChEBI" id="CHEBI:29105"/>
        <label>2</label>
    </ligand>
</feature>
<evidence type="ECO:0000313" key="15">
    <source>
        <dbReference type="EMBL" id="QKG26253.1"/>
    </source>
</evidence>
<dbReference type="InterPro" id="IPR036410">
    <property type="entry name" value="HSP_DnaJ_Cys-rich_dom_sf"/>
</dbReference>
<dbReference type="RefSeq" id="WP_173099718.1">
    <property type="nucleotide sequence ID" value="NZ_CP053892.1"/>
</dbReference>
<feature type="binding site" evidence="11">
    <location>
        <position position="144"/>
    </location>
    <ligand>
        <name>Zn(2+)</name>
        <dbReference type="ChEBI" id="CHEBI:29105"/>
        <label>1</label>
    </ligand>
</feature>
<dbReference type="SUPFAM" id="SSF57938">
    <property type="entry name" value="DnaJ/Hsp40 cysteine-rich domain"/>
    <property type="match status" value="1"/>
</dbReference>